<organism evidence="1 2">
    <name type="scientific">Cytobacillus pseudoceanisediminis</name>
    <dbReference type="NCBI Taxonomy" id="3051614"/>
    <lineage>
        <taxon>Bacteria</taxon>
        <taxon>Bacillati</taxon>
        <taxon>Bacillota</taxon>
        <taxon>Bacilli</taxon>
        <taxon>Bacillales</taxon>
        <taxon>Bacillaceae</taxon>
        <taxon>Cytobacillus</taxon>
    </lineage>
</organism>
<dbReference type="EMBL" id="CP151651">
    <property type="protein sequence ID" value="WZP07170.1"/>
    <property type="molecule type" value="Genomic_DNA"/>
</dbReference>
<evidence type="ECO:0000313" key="1">
    <source>
        <dbReference type="EMBL" id="WZP07170.1"/>
    </source>
</evidence>
<dbReference type="Proteomes" id="UP001472074">
    <property type="component" value="Chromosome"/>
</dbReference>
<proteinExistence type="predicted"/>
<name>A0ABZ2ZLE1_9BACI</name>
<sequence>MQSLARNDYSEKEVKDVLHSKRGPRKLRFRFDLLNKDNQYIRTLNNVLAGEVAMNSLAEIKRTARFSLKDDGSIDFLNDRIQPFVEVKMKNDFISFPLGIFLLSSPTRKDQTNGVFRDVEAYGGLIILRDDKLEQRLIVPAGSRYYEEIIKILQSAGITKYNIENTNAVLQRDIEFEPGREKLFAINELLRQINYTPIYDDENGIFTSSYYRSPAVRAADYTYKDDELSVTFQGMEEELDLFNVPNKWVVVCSNAEQEPLVSSYTNDNPDSPISTVNRGRTIVDFREVSDIADQASLDAYVQRIAFEASQVYGKITFETALMPMHDFSDVLEVVYSPLNITGKYAETAWSMPLSVGAKMKHEVRKVVQI</sequence>
<gene>
    <name evidence="1" type="ORF">AADC60_24470</name>
</gene>
<evidence type="ECO:0008006" key="3">
    <source>
        <dbReference type="Google" id="ProtNLM"/>
    </source>
</evidence>
<keyword evidence="2" id="KW-1185">Reference proteome</keyword>
<accession>A0ABZ2ZLE1</accession>
<dbReference type="RefSeq" id="WP_342025719.1">
    <property type="nucleotide sequence ID" value="NZ_CP151651.1"/>
</dbReference>
<reference evidence="1 2" key="1">
    <citation type="submission" date="2024-04" db="EMBL/GenBank/DDBJ databases">
        <title>Screening of coral probiotics and analysis of their probiotic properties.</title>
        <authorList>
            <person name="Wang S."/>
        </authorList>
    </citation>
    <scope>NUCLEOTIDE SEQUENCE [LARGE SCALE GENOMIC DNA]</scope>
    <source>
        <strain evidence="1 2">GXU-Z9</strain>
    </source>
</reference>
<protein>
    <recommendedName>
        <fullName evidence="3">Phage protein D</fullName>
    </recommendedName>
</protein>
<evidence type="ECO:0000313" key="2">
    <source>
        <dbReference type="Proteomes" id="UP001472074"/>
    </source>
</evidence>